<organism evidence="2 3">
    <name type="scientific">Vitis vinifera</name>
    <name type="common">Grape</name>
    <dbReference type="NCBI Taxonomy" id="29760"/>
    <lineage>
        <taxon>Eukaryota</taxon>
        <taxon>Viridiplantae</taxon>
        <taxon>Streptophyta</taxon>
        <taxon>Embryophyta</taxon>
        <taxon>Tracheophyta</taxon>
        <taxon>Spermatophyta</taxon>
        <taxon>Magnoliopsida</taxon>
        <taxon>eudicotyledons</taxon>
        <taxon>Gunneridae</taxon>
        <taxon>Pentapetalae</taxon>
        <taxon>rosids</taxon>
        <taxon>Vitales</taxon>
        <taxon>Vitaceae</taxon>
        <taxon>Viteae</taxon>
        <taxon>Vitis</taxon>
    </lineage>
</organism>
<comment type="caution">
    <text evidence="2">The sequence shown here is derived from an EMBL/GenBank/DDBJ whole genome shotgun (WGS) entry which is preliminary data.</text>
</comment>
<dbReference type="AlphaFoldDB" id="A0A438DUB9"/>
<dbReference type="OrthoDB" id="658575at2759"/>
<dbReference type="Pfam" id="PF10358">
    <property type="entry name" value="NT-C2"/>
    <property type="match status" value="1"/>
</dbReference>
<dbReference type="EMBL" id="QGNW01001495">
    <property type="protein sequence ID" value="RVW39063.1"/>
    <property type="molecule type" value="Genomic_DNA"/>
</dbReference>
<dbReference type="PROSITE" id="PS51840">
    <property type="entry name" value="C2_NT"/>
    <property type="match status" value="1"/>
</dbReference>
<accession>A0A438DUB9</accession>
<feature type="domain" description="C2 NT-type" evidence="1">
    <location>
        <begin position="21"/>
        <end position="156"/>
    </location>
</feature>
<evidence type="ECO:0000313" key="2">
    <source>
        <dbReference type="EMBL" id="RVW39063.1"/>
    </source>
</evidence>
<protein>
    <recommendedName>
        <fullName evidence="1">C2 NT-type domain-containing protein</fullName>
    </recommendedName>
</protein>
<dbReference type="InterPro" id="IPR019448">
    <property type="entry name" value="NT-C2"/>
</dbReference>
<name>A0A438DUB9_VITVI</name>
<evidence type="ECO:0000259" key="1">
    <source>
        <dbReference type="PROSITE" id="PS51840"/>
    </source>
</evidence>
<sequence length="175" mass="19731">MKGEKERESEGKRRKMFRLHRHKPDKSGHRFHFNFSGFQALQVPKGWDKLCVSIISVETGRTTTKTGKSSVRTGNCRWTETLSDSIWIPQDDASKEVEECLFKLVVAMGSSRSGILGEATVNLAGYVSSKASFLLSLPLEKCHHGTTLQVSDLMFSMLVFNNHMCIYDAVLLKFL</sequence>
<dbReference type="Proteomes" id="UP000288805">
    <property type="component" value="Unassembled WGS sequence"/>
</dbReference>
<gene>
    <name evidence="2" type="ORF">CK203_084177</name>
</gene>
<reference evidence="2 3" key="1">
    <citation type="journal article" date="2018" name="PLoS Genet.">
        <title>Population sequencing reveals clonal diversity and ancestral inbreeding in the grapevine cultivar Chardonnay.</title>
        <authorList>
            <person name="Roach M.J."/>
            <person name="Johnson D.L."/>
            <person name="Bohlmann J."/>
            <person name="van Vuuren H.J."/>
            <person name="Jones S.J."/>
            <person name="Pretorius I.S."/>
            <person name="Schmidt S.A."/>
            <person name="Borneman A.R."/>
        </authorList>
    </citation>
    <scope>NUCLEOTIDE SEQUENCE [LARGE SCALE GENOMIC DNA]</scope>
    <source>
        <strain evidence="3">cv. Chardonnay</strain>
        <tissue evidence="2">Leaf</tissue>
    </source>
</reference>
<proteinExistence type="predicted"/>
<dbReference type="PANTHER" id="PTHR47270">
    <property type="entry name" value="PROTEIN MLP1-LIKE"/>
    <property type="match status" value="1"/>
</dbReference>
<dbReference type="PANTHER" id="PTHR47270:SF13">
    <property type="entry name" value="HEAVY CHAIN-LIKE PROTEIN, PUTATIVE-RELATED"/>
    <property type="match status" value="1"/>
</dbReference>
<evidence type="ECO:0000313" key="3">
    <source>
        <dbReference type="Proteomes" id="UP000288805"/>
    </source>
</evidence>